<accession>A0AAV7YNP9</accession>
<comment type="caution">
    <text evidence="8">The sequence shown here is derived from an EMBL/GenBank/DDBJ whole genome shotgun (WGS) entry which is preliminary data.</text>
</comment>
<dbReference type="GO" id="GO:0005524">
    <property type="term" value="F:ATP binding"/>
    <property type="evidence" value="ECO:0007669"/>
    <property type="project" value="UniProtKB-UniRule"/>
</dbReference>
<dbReference type="Proteomes" id="UP001146793">
    <property type="component" value="Unassembled WGS sequence"/>
</dbReference>
<name>A0AAV7YNP9_9EUKA</name>
<gene>
    <name evidence="8" type="ORF">M0812_03109</name>
</gene>
<dbReference type="GO" id="GO:0004674">
    <property type="term" value="F:protein serine/threonine kinase activity"/>
    <property type="evidence" value="ECO:0007669"/>
    <property type="project" value="UniProtKB-KW"/>
</dbReference>
<evidence type="ECO:0000256" key="6">
    <source>
        <dbReference type="PROSITE-ProRule" id="PRU10141"/>
    </source>
</evidence>
<feature type="binding site" evidence="6">
    <location>
        <position position="39"/>
    </location>
    <ligand>
        <name>ATP</name>
        <dbReference type="ChEBI" id="CHEBI:30616"/>
    </ligand>
</feature>
<dbReference type="EMBL" id="JANTQA010000048">
    <property type="protein sequence ID" value="KAJ3431427.1"/>
    <property type="molecule type" value="Genomic_DNA"/>
</dbReference>
<evidence type="ECO:0000256" key="4">
    <source>
        <dbReference type="ARBA" id="ARBA00022777"/>
    </source>
</evidence>
<evidence type="ECO:0000256" key="2">
    <source>
        <dbReference type="ARBA" id="ARBA00022679"/>
    </source>
</evidence>
<dbReference type="InterPro" id="IPR000719">
    <property type="entry name" value="Prot_kinase_dom"/>
</dbReference>
<evidence type="ECO:0000259" key="7">
    <source>
        <dbReference type="PROSITE" id="PS50011"/>
    </source>
</evidence>
<protein>
    <submittedName>
        <fullName evidence="8">Tau-tubulin kinase</fullName>
    </submittedName>
</protein>
<dbReference type="PROSITE" id="PS50011">
    <property type="entry name" value="PROTEIN_KINASE_DOM"/>
    <property type="match status" value="1"/>
</dbReference>
<keyword evidence="5 6" id="KW-0067">ATP-binding</keyword>
<evidence type="ECO:0000256" key="1">
    <source>
        <dbReference type="ARBA" id="ARBA00022527"/>
    </source>
</evidence>
<dbReference type="CDD" id="cd14017">
    <property type="entry name" value="STKc_TTBK"/>
    <property type="match status" value="1"/>
</dbReference>
<evidence type="ECO:0000256" key="5">
    <source>
        <dbReference type="ARBA" id="ARBA00022840"/>
    </source>
</evidence>
<organism evidence="8 9">
    <name type="scientific">Anaeramoeba flamelloides</name>
    <dbReference type="NCBI Taxonomy" id="1746091"/>
    <lineage>
        <taxon>Eukaryota</taxon>
        <taxon>Metamonada</taxon>
        <taxon>Anaeramoebidae</taxon>
        <taxon>Anaeramoeba</taxon>
    </lineage>
</organism>
<keyword evidence="2" id="KW-0808">Transferase</keyword>
<dbReference type="PANTHER" id="PTHR11909">
    <property type="entry name" value="CASEIN KINASE-RELATED"/>
    <property type="match status" value="1"/>
</dbReference>
<keyword evidence="1" id="KW-0723">Serine/threonine-protein kinase</keyword>
<dbReference type="SUPFAM" id="SSF56112">
    <property type="entry name" value="Protein kinase-like (PK-like)"/>
    <property type="match status" value="1"/>
</dbReference>
<keyword evidence="3 6" id="KW-0547">Nucleotide-binding</keyword>
<keyword evidence="4 8" id="KW-0418">Kinase</keyword>
<dbReference type="InterPro" id="IPR011009">
    <property type="entry name" value="Kinase-like_dom_sf"/>
</dbReference>
<dbReference type="AlphaFoldDB" id="A0AAV7YNP9"/>
<evidence type="ECO:0000313" key="9">
    <source>
        <dbReference type="Proteomes" id="UP001146793"/>
    </source>
</evidence>
<dbReference type="InterPro" id="IPR047916">
    <property type="entry name" value="TTBK_Asator-like_STKc"/>
</dbReference>
<dbReference type="InterPro" id="IPR050235">
    <property type="entry name" value="CK1_Ser-Thr_kinase"/>
</dbReference>
<reference evidence="8" key="1">
    <citation type="submission" date="2022-08" db="EMBL/GenBank/DDBJ databases">
        <title>Novel sulphate-reducing endosymbionts in the free-living metamonad Anaeramoeba.</title>
        <authorList>
            <person name="Jerlstrom-Hultqvist J."/>
            <person name="Cepicka I."/>
            <person name="Gallot-Lavallee L."/>
            <person name="Salas-Leiva D."/>
            <person name="Curtis B.A."/>
            <person name="Zahonova K."/>
            <person name="Pipaliya S."/>
            <person name="Dacks J."/>
            <person name="Roger A.J."/>
        </authorList>
    </citation>
    <scope>NUCLEOTIDE SEQUENCE</scope>
    <source>
        <strain evidence="8">Busselton2</strain>
    </source>
</reference>
<dbReference type="SMART" id="SM00220">
    <property type="entry name" value="S_TKc"/>
    <property type="match status" value="1"/>
</dbReference>
<proteinExistence type="predicted"/>
<dbReference type="Pfam" id="PF00069">
    <property type="entry name" value="Pkinase"/>
    <property type="match status" value="1"/>
</dbReference>
<evidence type="ECO:0000256" key="3">
    <source>
        <dbReference type="ARBA" id="ARBA00022741"/>
    </source>
</evidence>
<evidence type="ECO:0000313" key="8">
    <source>
        <dbReference type="EMBL" id="KAJ3431427.1"/>
    </source>
</evidence>
<dbReference type="InterPro" id="IPR017441">
    <property type="entry name" value="Protein_kinase_ATP_BS"/>
</dbReference>
<dbReference type="PROSITE" id="PS00107">
    <property type="entry name" value="PROTEIN_KINASE_ATP"/>
    <property type="match status" value="1"/>
</dbReference>
<feature type="domain" description="Protein kinase" evidence="7">
    <location>
        <begin position="10"/>
        <end position="284"/>
    </location>
</feature>
<sequence length="432" mass="50600">MSIATLRSRWKFTNKIGQGGFGEIYSVYDNEKKEKVAIKMERIDRNKRALRLEISVLRKIQDSRFAAKFISCGRNTEHNYLVMELLGDNLSTLKKKQLQQRFSLGTTIKLGIQMIASIEDVHEVGYLHRDIKPSNFALRLKKNITTRNNIPLETCCIIDFGLARKFNDSEGKHRPPREEVGFRGTPRYASLNSHLGKELSRRDDLWSLFYVFIEFLKGKLPWSSIRDKQKIFELKTQHTTVELCNNLPKEFATMFNYLSSLKYEDLPNYKYLRRLLTDIYHQYGYNENTKYDWEIMEESLNSQRSSSSSKVDSTIALTGTTKELSRHSNKHIIGNYSKDFDREIKNINNLIFPDFKKKTSEKNNNNSTNIENKDKELINQDFILHYNQSKDIETESEINEFEKMMKMINVEDNTETTTQLNIDNHKGCCNIL</sequence>
<dbReference type="Gene3D" id="1.10.510.10">
    <property type="entry name" value="Transferase(Phosphotransferase) domain 1"/>
    <property type="match status" value="1"/>
</dbReference>